<sequence>MNRPTPLLRLSPQAAGDLHQQHTKAIAELRATARFNKELNNRLRSMIGPDALRTLRKDVENALLLADLVEENNHAHVLYVVCAKPQASDESTCNQASEESGGGRSQADHQAQAALLRNSSWSATQKTNSLCCTAAGITVLPSSNTEAPVPHEKLREAATHDATLIAQNRPPAQPLVGGKTLSQICDRPFQSDCPAEELYRFPNDHEPSLSDIGLRCTKCGLQASATVANEVKP</sequence>
<name>A0A3M4UTS0_PSEA0</name>
<dbReference type="EMBL" id="RBRD01000161">
    <property type="protein sequence ID" value="RMQ36604.1"/>
    <property type="molecule type" value="Genomic_DNA"/>
</dbReference>
<organism evidence="2 3">
    <name type="scientific">Pseudomonas amygdali pv. mori</name>
    <dbReference type="NCBI Taxonomy" id="34065"/>
    <lineage>
        <taxon>Bacteria</taxon>
        <taxon>Pseudomonadati</taxon>
        <taxon>Pseudomonadota</taxon>
        <taxon>Gammaproteobacteria</taxon>
        <taxon>Pseudomonadales</taxon>
        <taxon>Pseudomonadaceae</taxon>
        <taxon>Pseudomonas</taxon>
        <taxon>Pseudomonas amygdali</taxon>
    </lineage>
</organism>
<evidence type="ECO:0000313" key="3">
    <source>
        <dbReference type="Proteomes" id="UP000279553"/>
    </source>
</evidence>
<feature type="region of interest" description="Disordered" evidence="1">
    <location>
        <begin position="92"/>
        <end position="112"/>
    </location>
</feature>
<proteinExistence type="predicted"/>
<gene>
    <name evidence="2" type="ORF">ALQ05_100910</name>
</gene>
<evidence type="ECO:0000313" key="2">
    <source>
        <dbReference type="EMBL" id="RMQ36604.1"/>
    </source>
</evidence>
<dbReference type="Proteomes" id="UP000279553">
    <property type="component" value="Unassembled WGS sequence"/>
</dbReference>
<comment type="caution">
    <text evidence="2">The sequence shown here is derived from an EMBL/GenBank/DDBJ whole genome shotgun (WGS) entry which is preliminary data.</text>
</comment>
<protein>
    <submittedName>
        <fullName evidence="2">Uncharacterized protein</fullName>
    </submittedName>
</protein>
<reference evidence="2 3" key="1">
    <citation type="submission" date="2018-08" db="EMBL/GenBank/DDBJ databases">
        <title>Recombination of ecologically and evolutionarily significant loci maintains genetic cohesion in the Pseudomonas syringae species complex.</title>
        <authorList>
            <person name="Dillon M."/>
            <person name="Thakur S."/>
            <person name="Almeida R.N.D."/>
            <person name="Weir B.S."/>
            <person name="Guttman D.S."/>
        </authorList>
    </citation>
    <scope>NUCLEOTIDE SEQUENCE [LARGE SCALE GENOMIC DNA]</scope>
    <source>
        <strain evidence="2 3">ICMP 535</strain>
    </source>
</reference>
<evidence type="ECO:0000256" key="1">
    <source>
        <dbReference type="SAM" id="MobiDB-lite"/>
    </source>
</evidence>
<accession>A0A3M4UTS0</accession>
<dbReference type="AlphaFoldDB" id="A0A3M4UTS0"/>